<evidence type="ECO:0000313" key="2">
    <source>
        <dbReference type="EMBL" id="CAF1673544.1"/>
    </source>
</evidence>
<reference evidence="1" key="1">
    <citation type="submission" date="2021-02" db="EMBL/GenBank/DDBJ databases">
        <authorList>
            <person name="Nowell W R."/>
        </authorList>
    </citation>
    <scope>NUCLEOTIDE SEQUENCE</scope>
</reference>
<comment type="caution">
    <text evidence="1">The sequence shown here is derived from an EMBL/GenBank/DDBJ whole genome shotgun (WGS) entry which is preliminary data.</text>
</comment>
<gene>
    <name evidence="2" type="ORF">JXQ802_LOCUS57992</name>
    <name evidence="1" type="ORF">PYM288_LOCUS41385</name>
</gene>
<dbReference type="EMBL" id="CAJNOH010014059">
    <property type="protein sequence ID" value="CAF1551739.1"/>
    <property type="molecule type" value="Genomic_DNA"/>
</dbReference>
<dbReference type="EMBL" id="CAJNOL010015951">
    <property type="protein sequence ID" value="CAF1673544.1"/>
    <property type="molecule type" value="Genomic_DNA"/>
</dbReference>
<name>A0A815X2U0_9BILA</name>
<protein>
    <submittedName>
        <fullName evidence="1">Uncharacterized protein</fullName>
    </submittedName>
</protein>
<accession>A0A815X2U0</accession>
<dbReference type="Proteomes" id="UP000663854">
    <property type="component" value="Unassembled WGS sequence"/>
</dbReference>
<keyword evidence="4" id="KW-1185">Reference proteome</keyword>
<evidence type="ECO:0000313" key="4">
    <source>
        <dbReference type="Proteomes" id="UP000663870"/>
    </source>
</evidence>
<evidence type="ECO:0000313" key="3">
    <source>
        <dbReference type="Proteomes" id="UP000663854"/>
    </source>
</evidence>
<organism evidence="1 3">
    <name type="scientific">Rotaria sordida</name>
    <dbReference type="NCBI Taxonomy" id="392033"/>
    <lineage>
        <taxon>Eukaryota</taxon>
        <taxon>Metazoa</taxon>
        <taxon>Spiralia</taxon>
        <taxon>Gnathifera</taxon>
        <taxon>Rotifera</taxon>
        <taxon>Eurotatoria</taxon>
        <taxon>Bdelloidea</taxon>
        <taxon>Philodinida</taxon>
        <taxon>Philodinidae</taxon>
        <taxon>Rotaria</taxon>
    </lineage>
</organism>
<proteinExistence type="predicted"/>
<sequence>MYIYLLLVNLINEFNEIISTAKRMVYNPVRMILNCLWIVITFQENNWIEERKKLAEQDLNKTNDEMPNELIQGTAVT</sequence>
<dbReference type="AlphaFoldDB" id="A0A815X2U0"/>
<dbReference type="Proteomes" id="UP000663870">
    <property type="component" value="Unassembled WGS sequence"/>
</dbReference>
<evidence type="ECO:0000313" key="1">
    <source>
        <dbReference type="EMBL" id="CAF1551739.1"/>
    </source>
</evidence>
<feature type="non-terminal residue" evidence="1">
    <location>
        <position position="77"/>
    </location>
</feature>